<keyword evidence="3 5" id="KW-1133">Transmembrane helix</keyword>
<evidence type="ECO:0000256" key="5">
    <source>
        <dbReference type="SAM" id="Phobius"/>
    </source>
</evidence>
<name>L7VYE4_9BACT</name>
<comment type="subcellular location">
    <subcellularLocation>
        <location evidence="1">Membrane</location>
        <topology evidence="1">Multi-pass membrane protein</topology>
    </subcellularLocation>
</comment>
<reference evidence="7" key="1">
    <citation type="submission" date="2012-09" db="EMBL/GenBank/DDBJ databases">
        <title>Metagenomic Characterization of a Microbial Community in Wastewater Detects High Levels of Antibiotic Resistance.</title>
        <authorList>
            <person name="Abrams M."/>
            <person name="Caldwell A."/>
            <person name="Vandaei E."/>
            <person name="Lee W."/>
            <person name="Perrott J."/>
            <person name="Khan S.Y."/>
            <person name="Ta J."/>
            <person name="Romero D."/>
            <person name="Nguyen V."/>
            <person name="Pourmand N."/>
            <person name="Ouverney C.C."/>
        </authorList>
    </citation>
    <scope>NUCLEOTIDE SEQUENCE</scope>
</reference>
<dbReference type="Pfam" id="PF06271">
    <property type="entry name" value="RDD"/>
    <property type="match status" value="1"/>
</dbReference>
<evidence type="ECO:0000256" key="1">
    <source>
        <dbReference type="ARBA" id="ARBA00004141"/>
    </source>
</evidence>
<keyword evidence="4 5" id="KW-0472">Membrane</keyword>
<evidence type="ECO:0000256" key="4">
    <source>
        <dbReference type="ARBA" id="ARBA00023136"/>
    </source>
</evidence>
<evidence type="ECO:0000256" key="2">
    <source>
        <dbReference type="ARBA" id="ARBA00022692"/>
    </source>
</evidence>
<protein>
    <submittedName>
        <fullName evidence="7">RDD</fullName>
    </submittedName>
</protein>
<dbReference type="AlphaFoldDB" id="L7VYE4"/>
<evidence type="ECO:0000313" key="7">
    <source>
        <dbReference type="EMBL" id="AGC71190.1"/>
    </source>
</evidence>
<organism evidence="7">
    <name type="scientific">uncultured bacterium A1Q1_fos_568</name>
    <dbReference type="NCBI Taxonomy" id="1256586"/>
    <lineage>
        <taxon>Bacteria</taxon>
        <taxon>environmental samples</taxon>
    </lineage>
</organism>
<dbReference type="GO" id="GO:0016020">
    <property type="term" value="C:membrane"/>
    <property type="evidence" value="ECO:0007669"/>
    <property type="project" value="UniProtKB-SubCell"/>
</dbReference>
<dbReference type="PANTHER" id="PTHR38480">
    <property type="entry name" value="SLR0254 PROTEIN"/>
    <property type="match status" value="1"/>
</dbReference>
<keyword evidence="2 5" id="KW-0812">Transmembrane</keyword>
<dbReference type="PANTHER" id="PTHR38480:SF1">
    <property type="entry name" value="SLR0254 PROTEIN"/>
    <property type="match status" value="1"/>
</dbReference>
<proteinExistence type="predicted"/>
<feature type="transmembrane region" description="Helical" evidence="5">
    <location>
        <begin position="116"/>
        <end position="136"/>
    </location>
</feature>
<evidence type="ECO:0000259" key="6">
    <source>
        <dbReference type="Pfam" id="PF06271"/>
    </source>
</evidence>
<sequence length="273" mass="28973">MPARPGVANELVTPEAVLLELPTAGVATRAFARLLDLVLQFVFAMIVVTGASMLFPVGLSPQLAVIVLSFTTLLVLPILVEVLWRGRSPGKALFGLRVVGADGAPEAPRQAVVRGLVALVDLYLCVGALAIGGAALSQRSQRPGDMAAGTVVIRGPRGEAPVRVPIAFHPPVGYEAYVASLDVGMLGDGDFSLIREFLLRTSELSSERRRELGFELAEGVRRRVRHNLPTQIDPELWLICVASAYQLRQGGLLADAAAGLAPLAPLVAPDPRR</sequence>
<dbReference type="InterPro" id="IPR010432">
    <property type="entry name" value="RDD"/>
</dbReference>
<feature type="transmembrane region" description="Helical" evidence="5">
    <location>
        <begin position="63"/>
        <end position="84"/>
    </location>
</feature>
<accession>L7VYE4</accession>
<feature type="domain" description="RDD" evidence="6">
    <location>
        <begin position="23"/>
        <end position="149"/>
    </location>
</feature>
<dbReference type="EMBL" id="JX649865">
    <property type="protein sequence ID" value="AGC71190.1"/>
    <property type="molecule type" value="Genomic_DNA"/>
</dbReference>
<evidence type="ECO:0000256" key="3">
    <source>
        <dbReference type="ARBA" id="ARBA00022989"/>
    </source>
</evidence>
<feature type="transmembrane region" description="Helical" evidence="5">
    <location>
        <begin position="37"/>
        <end position="57"/>
    </location>
</feature>